<keyword evidence="6" id="KW-1185">Reference proteome</keyword>
<dbReference type="InterPro" id="IPR056100">
    <property type="entry name" value="DUF7683"/>
</dbReference>
<feature type="domain" description="DUF7683" evidence="1">
    <location>
        <begin position="3"/>
        <end position="70"/>
    </location>
</feature>
<evidence type="ECO:0000313" key="4">
    <source>
        <dbReference type="EMBL" id="MQU16686.1"/>
    </source>
</evidence>
<evidence type="ECO:0000313" key="6">
    <source>
        <dbReference type="Proteomes" id="UP000713985"/>
    </source>
</evidence>
<dbReference type="AlphaFoldDB" id="A0A6A7YTY7"/>
<dbReference type="EMBL" id="WIWP01000010">
    <property type="protein sequence ID" value="MQT25861.1"/>
    <property type="molecule type" value="Genomic_DNA"/>
</dbReference>
<reference evidence="5 6" key="1">
    <citation type="submission" date="2019-10" db="EMBL/GenBank/DDBJ databases">
        <title>Evaluation of single-gene subtyping targets for Pseudomonas.</title>
        <authorList>
            <person name="Reichler S.J."/>
            <person name="Orsi R.H."/>
            <person name="Wiedmann M."/>
            <person name="Martin N.H."/>
            <person name="Murphy S.I."/>
        </authorList>
    </citation>
    <scope>NUCLEOTIDE SEQUENCE</scope>
    <source>
        <strain evidence="2 6">FSL R10-0802</strain>
        <strain evidence="4 5">FSL R10-1594</strain>
        <strain evidence="3">FSL R10-2339</strain>
    </source>
</reference>
<dbReference type="OrthoDB" id="7001878at2"/>
<evidence type="ECO:0000259" key="1">
    <source>
        <dbReference type="Pfam" id="PF24731"/>
    </source>
</evidence>
<evidence type="ECO:0000313" key="2">
    <source>
        <dbReference type="EMBL" id="MQT25861.1"/>
    </source>
</evidence>
<dbReference type="Proteomes" id="UP000443000">
    <property type="component" value="Unassembled WGS sequence"/>
</dbReference>
<comment type="caution">
    <text evidence="3">The sequence shown here is derived from an EMBL/GenBank/DDBJ whole genome shotgun (WGS) entry which is preliminary data.</text>
</comment>
<accession>A0A6A7YTY7</accession>
<evidence type="ECO:0000313" key="5">
    <source>
        <dbReference type="Proteomes" id="UP000443000"/>
    </source>
</evidence>
<proteinExistence type="predicted"/>
<gene>
    <name evidence="4" type="ORF">GHN41_09565</name>
    <name evidence="3" type="ORF">GHN86_09290</name>
    <name evidence="2" type="ORF">GHN94_08460</name>
</gene>
<dbReference type="Pfam" id="PF24731">
    <property type="entry name" value="DUF7683"/>
    <property type="match status" value="1"/>
</dbReference>
<organism evidence="3">
    <name type="scientific">Pseudomonas helleri</name>
    <dbReference type="NCBI Taxonomy" id="1608996"/>
    <lineage>
        <taxon>Bacteria</taxon>
        <taxon>Pseudomonadati</taxon>
        <taxon>Pseudomonadota</taxon>
        <taxon>Gammaproteobacteria</taxon>
        <taxon>Pseudomonadales</taxon>
        <taxon>Pseudomonadaceae</taxon>
        <taxon>Pseudomonas</taxon>
    </lineage>
</organism>
<dbReference type="EMBL" id="WIVT01000009">
    <property type="protein sequence ID" value="MQU16686.1"/>
    <property type="molecule type" value="Genomic_DNA"/>
</dbReference>
<protein>
    <recommendedName>
        <fullName evidence="1">DUF7683 domain-containing protein</fullName>
    </recommendedName>
</protein>
<name>A0A6A7YTY7_9PSED</name>
<sequence length="75" mass="8366">MIFIMGFQKGKDELVYKQKIDLCVSDLILIMHWAESTDCIGVDFPVSPDQAAQIASLVSIELPDNLDLYLANYAS</sequence>
<dbReference type="Proteomes" id="UP000713985">
    <property type="component" value="Unassembled WGS sequence"/>
</dbReference>
<dbReference type="EMBL" id="WIWC01000011">
    <property type="protein sequence ID" value="MQT80248.1"/>
    <property type="molecule type" value="Genomic_DNA"/>
</dbReference>
<evidence type="ECO:0000313" key="3">
    <source>
        <dbReference type="EMBL" id="MQT80248.1"/>
    </source>
</evidence>